<organism evidence="2 3">
    <name type="scientific">Pythium oligandrum</name>
    <name type="common">Mycoparasitic fungus</name>
    <dbReference type="NCBI Taxonomy" id="41045"/>
    <lineage>
        <taxon>Eukaryota</taxon>
        <taxon>Sar</taxon>
        <taxon>Stramenopiles</taxon>
        <taxon>Oomycota</taxon>
        <taxon>Peronosporomycetes</taxon>
        <taxon>Pythiales</taxon>
        <taxon>Pythiaceae</taxon>
        <taxon>Pythium</taxon>
    </lineage>
</organism>
<dbReference type="EMBL" id="SPLM01000110">
    <property type="protein sequence ID" value="TMW59225.1"/>
    <property type="molecule type" value="Genomic_DNA"/>
</dbReference>
<keyword evidence="3" id="KW-1185">Reference proteome</keyword>
<accession>A0A8K1CAF1</accession>
<dbReference type="GO" id="GO:0004623">
    <property type="term" value="F:phospholipase A2 activity"/>
    <property type="evidence" value="ECO:0007669"/>
    <property type="project" value="InterPro"/>
</dbReference>
<gene>
    <name evidence="2" type="ORF">Poli38472_007370</name>
</gene>
<dbReference type="AlphaFoldDB" id="A0A8K1CAF1"/>
<dbReference type="GO" id="GO:0006644">
    <property type="term" value="P:phospholipid metabolic process"/>
    <property type="evidence" value="ECO:0007669"/>
    <property type="project" value="InterPro"/>
</dbReference>
<sequence>MTMTMMRVLVLALTLLLTPAWLPEVDGFMNMGQQCRPFKCPSPTLKPVPKKEFVFTANGCGTTGIPIKASVDFTECCNWHDACYSVCGMKKAKCEKRLTKCMKDQCAALPDESARRECDSMAQLFSIGAQMMACPAYQQAQEEACRCVPASKVDKANRDRLAHFLEANNAPAEDVTSSALDALLAKYTGDETKMFMRLLVKYPKAIKRDASKKNFMDDILRGAEGENDLDRTKFEEDDQIEVDEHIEL</sequence>
<dbReference type="InterPro" id="IPR010711">
    <property type="entry name" value="PLA2G12"/>
</dbReference>
<dbReference type="OrthoDB" id="3935740at2759"/>
<dbReference type="InterPro" id="IPR036444">
    <property type="entry name" value="PLipase_A2_dom_sf"/>
</dbReference>
<feature type="signal peptide" evidence="1">
    <location>
        <begin position="1"/>
        <end position="27"/>
    </location>
</feature>
<evidence type="ECO:0000313" key="2">
    <source>
        <dbReference type="EMBL" id="TMW59225.1"/>
    </source>
</evidence>
<name>A0A8K1CAF1_PYTOL</name>
<dbReference type="GO" id="GO:0005509">
    <property type="term" value="F:calcium ion binding"/>
    <property type="evidence" value="ECO:0007669"/>
    <property type="project" value="InterPro"/>
</dbReference>
<dbReference type="GO" id="GO:0016042">
    <property type="term" value="P:lipid catabolic process"/>
    <property type="evidence" value="ECO:0007669"/>
    <property type="project" value="InterPro"/>
</dbReference>
<reference evidence="2" key="1">
    <citation type="submission" date="2019-03" db="EMBL/GenBank/DDBJ databases">
        <title>Long read genome sequence of the mycoparasitic Pythium oligandrum ATCC 38472 isolated from sugarbeet rhizosphere.</title>
        <authorList>
            <person name="Gaulin E."/>
        </authorList>
    </citation>
    <scope>NUCLEOTIDE SEQUENCE</scope>
    <source>
        <strain evidence="2">ATCC 38472_TT</strain>
    </source>
</reference>
<dbReference type="GO" id="GO:0050482">
    <property type="term" value="P:arachidonate secretion"/>
    <property type="evidence" value="ECO:0007669"/>
    <property type="project" value="InterPro"/>
</dbReference>
<proteinExistence type="predicted"/>
<dbReference type="PANTHER" id="PTHR12824:SF8">
    <property type="entry name" value="GXIVSPLA2, ISOFORM A"/>
    <property type="match status" value="1"/>
</dbReference>
<evidence type="ECO:0000313" key="3">
    <source>
        <dbReference type="Proteomes" id="UP000794436"/>
    </source>
</evidence>
<keyword evidence="1" id="KW-0732">Signal</keyword>
<dbReference type="PANTHER" id="PTHR12824">
    <property type="entry name" value="GROUP XII SECRETORY PHOSPHOLIPASE A2 FAMILY MEMBER"/>
    <property type="match status" value="1"/>
</dbReference>
<dbReference type="Pfam" id="PF06951">
    <property type="entry name" value="PLA2G12"/>
    <property type="match status" value="1"/>
</dbReference>
<comment type="caution">
    <text evidence="2">The sequence shown here is derived from an EMBL/GenBank/DDBJ whole genome shotgun (WGS) entry which is preliminary data.</text>
</comment>
<dbReference type="GO" id="GO:0005576">
    <property type="term" value="C:extracellular region"/>
    <property type="evidence" value="ECO:0007669"/>
    <property type="project" value="InterPro"/>
</dbReference>
<dbReference type="SUPFAM" id="SSF48619">
    <property type="entry name" value="Phospholipase A2, PLA2"/>
    <property type="match status" value="1"/>
</dbReference>
<evidence type="ECO:0008006" key="4">
    <source>
        <dbReference type="Google" id="ProtNLM"/>
    </source>
</evidence>
<evidence type="ECO:0000256" key="1">
    <source>
        <dbReference type="SAM" id="SignalP"/>
    </source>
</evidence>
<feature type="chain" id="PRO_5035475672" description="Phospholipase A2" evidence="1">
    <location>
        <begin position="28"/>
        <end position="248"/>
    </location>
</feature>
<protein>
    <recommendedName>
        <fullName evidence="4">Phospholipase A2</fullName>
    </recommendedName>
</protein>
<dbReference type="Gene3D" id="1.20.90.10">
    <property type="entry name" value="Phospholipase A2 domain"/>
    <property type="match status" value="1"/>
</dbReference>
<dbReference type="Proteomes" id="UP000794436">
    <property type="component" value="Unassembled WGS sequence"/>
</dbReference>